<gene>
    <name evidence="2" type="primary">AUGUSTUS-3.0.2_31258</name>
    <name evidence="2" type="ORF">TcasGA2_TC031258</name>
</gene>
<organism evidence="2 3">
    <name type="scientific">Tribolium castaneum</name>
    <name type="common">Red flour beetle</name>
    <dbReference type="NCBI Taxonomy" id="7070"/>
    <lineage>
        <taxon>Eukaryota</taxon>
        <taxon>Metazoa</taxon>
        <taxon>Ecdysozoa</taxon>
        <taxon>Arthropoda</taxon>
        <taxon>Hexapoda</taxon>
        <taxon>Insecta</taxon>
        <taxon>Pterygota</taxon>
        <taxon>Neoptera</taxon>
        <taxon>Endopterygota</taxon>
        <taxon>Coleoptera</taxon>
        <taxon>Polyphaga</taxon>
        <taxon>Cucujiformia</taxon>
        <taxon>Tenebrionidae</taxon>
        <taxon>Tenebrionidae incertae sedis</taxon>
        <taxon>Tribolium</taxon>
    </lineage>
</organism>
<feature type="compositionally biased region" description="Gly residues" evidence="1">
    <location>
        <begin position="122"/>
        <end position="131"/>
    </location>
</feature>
<feature type="compositionally biased region" description="Polar residues" evidence="1">
    <location>
        <begin position="77"/>
        <end position="87"/>
    </location>
</feature>
<protein>
    <submittedName>
        <fullName evidence="2">Uncharacterized protein</fullName>
    </submittedName>
</protein>
<reference evidence="2 3" key="1">
    <citation type="journal article" date="2008" name="Nature">
        <title>The genome of the model beetle and pest Tribolium castaneum.</title>
        <authorList>
            <consortium name="Tribolium Genome Sequencing Consortium"/>
            <person name="Richards S."/>
            <person name="Gibbs R.A."/>
            <person name="Weinstock G.M."/>
            <person name="Brown S.J."/>
            <person name="Denell R."/>
            <person name="Beeman R.W."/>
            <person name="Gibbs R."/>
            <person name="Beeman R.W."/>
            <person name="Brown S.J."/>
            <person name="Bucher G."/>
            <person name="Friedrich M."/>
            <person name="Grimmelikhuijzen C.J."/>
            <person name="Klingler M."/>
            <person name="Lorenzen M."/>
            <person name="Richards S."/>
            <person name="Roth S."/>
            <person name="Schroder R."/>
            <person name="Tautz D."/>
            <person name="Zdobnov E.M."/>
            <person name="Muzny D."/>
            <person name="Gibbs R.A."/>
            <person name="Weinstock G.M."/>
            <person name="Attaway T."/>
            <person name="Bell S."/>
            <person name="Buhay C.J."/>
            <person name="Chandrabose M.N."/>
            <person name="Chavez D."/>
            <person name="Clerk-Blankenburg K.P."/>
            <person name="Cree A."/>
            <person name="Dao M."/>
            <person name="Davis C."/>
            <person name="Chacko J."/>
            <person name="Dinh H."/>
            <person name="Dugan-Rocha S."/>
            <person name="Fowler G."/>
            <person name="Garner T.T."/>
            <person name="Garnes J."/>
            <person name="Gnirke A."/>
            <person name="Hawes A."/>
            <person name="Hernandez J."/>
            <person name="Hines S."/>
            <person name="Holder M."/>
            <person name="Hume J."/>
            <person name="Jhangiani S.N."/>
            <person name="Joshi V."/>
            <person name="Khan Z.M."/>
            <person name="Jackson L."/>
            <person name="Kovar C."/>
            <person name="Kowis A."/>
            <person name="Lee S."/>
            <person name="Lewis L.R."/>
            <person name="Margolis J."/>
            <person name="Morgan M."/>
            <person name="Nazareth L.V."/>
            <person name="Nguyen N."/>
            <person name="Okwuonu G."/>
            <person name="Parker D."/>
            <person name="Richards S."/>
            <person name="Ruiz S.J."/>
            <person name="Santibanez J."/>
            <person name="Savard J."/>
            <person name="Scherer S.E."/>
            <person name="Schneider B."/>
            <person name="Sodergren E."/>
            <person name="Tautz D."/>
            <person name="Vattahil S."/>
            <person name="Villasana D."/>
            <person name="White C.S."/>
            <person name="Wright R."/>
            <person name="Park Y."/>
            <person name="Beeman R.W."/>
            <person name="Lord J."/>
            <person name="Oppert B."/>
            <person name="Lorenzen M."/>
            <person name="Brown S."/>
            <person name="Wang L."/>
            <person name="Savard J."/>
            <person name="Tautz D."/>
            <person name="Richards S."/>
            <person name="Weinstock G."/>
            <person name="Gibbs R.A."/>
            <person name="Liu Y."/>
            <person name="Worley K."/>
            <person name="Weinstock G."/>
            <person name="Elsik C.G."/>
            <person name="Reese J.T."/>
            <person name="Elhaik E."/>
            <person name="Landan G."/>
            <person name="Graur D."/>
            <person name="Arensburger P."/>
            <person name="Atkinson P."/>
            <person name="Beeman R.W."/>
            <person name="Beidler J."/>
            <person name="Brown S.J."/>
            <person name="Demuth J.P."/>
            <person name="Drury D.W."/>
            <person name="Du Y.Z."/>
            <person name="Fujiwara H."/>
            <person name="Lorenzen M."/>
            <person name="Maselli V."/>
            <person name="Osanai M."/>
            <person name="Park Y."/>
            <person name="Robertson H.M."/>
            <person name="Tu Z."/>
            <person name="Wang J.J."/>
            <person name="Wang S."/>
            <person name="Richards S."/>
            <person name="Song H."/>
            <person name="Zhang L."/>
            <person name="Sodergren E."/>
            <person name="Werner D."/>
            <person name="Stanke M."/>
            <person name="Morgenstern B."/>
            <person name="Solovyev V."/>
            <person name="Kosarev P."/>
            <person name="Brown G."/>
            <person name="Chen H.C."/>
            <person name="Ermolaeva O."/>
            <person name="Hlavina W."/>
            <person name="Kapustin Y."/>
            <person name="Kiryutin B."/>
            <person name="Kitts P."/>
            <person name="Maglott D."/>
            <person name="Pruitt K."/>
            <person name="Sapojnikov V."/>
            <person name="Souvorov A."/>
            <person name="Mackey A.J."/>
            <person name="Waterhouse R.M."/>
            <person name="Wyder S."/>
            <person name="Zdobnov E.M."/>
            <person name="Zdobnov E.M."/>
            <person name="Wyder S."/>
            <person name="Kriventseva E.V."/>
            <person name="Kadowaki T."/>
            <person name="Bork P."/>
            <person name="Aranda M."/>
            <person name="Bao R."/>
            <person name="Beermann A."/>
            <person name="Berns N."/>
            <person name="Bolognesi R."/>
            <person name="Bonneton F."/>
            <person name="Bopp D."/>
            <person name="Brown S.J."/>
            <person name="Bucher G."/>
            <person name="Butts T."/>
            <person name="Chaumot A."/>
            <person name="Denell R.E."/>
            <person name="Ferrier D.E."/>
            <person name="Friedrich M."/>
            <person name="Gordon C.M."/>
            <person name="Jindra M."/>
            <person name="Klingler M."/>
            <person name="Lan Q."/>
            <person name="Lattorff H.M."/>
            <person name="Laudet V."/>
            <person name="von Levetsow C."/>
            <person name="Liu Z."/>
            <person name="Lutz R."/>
            <person name="Lynch J.A."/>
            <person name="da Fonseca R.N."/>
            <person name="Posnien N."/>
            <person name="Reuter R."/>
            <person name="Roth S."/>
            <person name="Savard J."/>
            <person name="Schinko J.B."/>
            <person name="Schmitt C."/>
            <person name="Schoppmeier M."/>
            <person name="Schroder R."/>
            <person name="Shippy T.D."/>
            <person name="Simonnet F."/>
            <person name="Marques-Souza H."/>
            <person name="Tautz D."/>
            <person name="Tomoyasu Y."/>
            <person name="Trauner J."/>
            <person name="Van der Zee M."/>
            <person name="Vervoort M."/>
            <person name="Wittkopp N."/>
            <person name="Wimmer E.A."/>
            <person name="Yang X."/>
            <person name="Jones A.K."/>
            <person name="Sattelle D.B."/>
            <person name="Ebert P.R."/>
            <person name="Nelson D."/>
            <person name="Scott J.G."/>
            <person name="Beeman R.W."/>
            <person name="Muthukrishnan S."/>
            <person name="Kramer K.J."/>
            <person name="Arakane Y."/>
            <person name="Beeman R.W."/>
            <person name="Zhu Q."/>
            <person name="Hogenkamp D."/>
            <person name="Dixit R."/>
            <person name="Oppert B."/>
            <person name="Jiang H."/>
            <person name="Zou Z."/>
            <person name="Marshall J."/>
            <person name="Elpidina E."/>
            <person name="Vinokurov K."/>
            <person name="Oppert C."/>
            <person name="Zou Z."/>
            <person name="Evans J."/>
            <person name="Lu Z."/>
            <person name="Zhao P."/>
            <person name="Sumathipala N."/>
            <person name="Altincicek B."/>
            <person name="Vilcinskas A."/>
            <person name="Williams M."/>
            <person name="Hultmark D."/>
            <person name="Hetru C."/>
            <person name="Jiang H."/>
            <person name="Grimmelikhuijzen C.J."/>
            <person name="Hauser F."/>
            <person name="Cazzamali G."/>
            <person name="Williamson M."/>
            <person name="Park Y."/>
            <person name="Li B."/>
            <person name="Tanaka Y."/>
            <person name="Predel R."/>
            <person name="Neupert S."/>
            <person name="Schachtner J."/>
            <person name="Verleyen P."/>
            <person name="Raible F."/>
            <person name="Bork P."/>
            <person name="Friedrich M."/>
            <person name="Walden K.K."/>
            <person name="Robertson H.M."/>
            <person name="Angeli S."/>
            <person name="Foret S."/>
            <person name="Bucher G."/>
            <person name="Schuetz S."/>
            <person name="Maleszka R."/>
            <person name="Wimmer E.A."/>
            <person name="Beeman R.W."/>
            <person name="Lorenzen M."/>
            <person name="Tomoyasu Y."/>
            <person name="Miller S.C."/>
            <person name="Grossmann D."/>
            <person name="Bucher G."/>
        </authorList>
    </citation>
    <scope>NUCLEOTIDE SEQUENCE [LARGE SCALE GENOMIC DNA]</scope>
    <source>
        <strain evidence="2 3">Georgia GA2</strain>
    </source>
</reference>
<sequence>MISRVRVAVESSPVSDFLQSTFEEPRSVFSQSEKMAVSSPPLTLEAIMGAMKTLLAPINERLQRLEEAVFSDKASEAGSTSTVTGFSAHSLKSGESDFMDTEGFSPVKTGKKRPAPSRSPQGGIGRLRGPP</sequence>
<dbReference type="AlphaFoldDB" id="A0A139W9Q8"/>
<evidence type="ECO:0000313" key="3">
    <source>
        <dbReference type="Proteomes" id="UP000007266"/>
    </source>
</evidence>
<dbReference type="Proteomes" id="UP000007266">
    <property type="component" value="Unassembled WGS sequence"/>
</dbReference>
<proteinExistence type="predicted"/>
<name>A0A139W9Q8_TRICA</name>
<dbReference type="EMBL" id="KQ972111">
    <property type="protein sequence ID" value="KYB24644.1"/>
    <property type="molecule type" value="Genomic_DNA"/>
</dbReference>
<feature type="region of interest" description="Disordered" evidence="1">
    <location>
        <begin position="70"/>
        <end position="131"/>
    </location>
</feature>
<dbReference type="InParanoid" id="A0A139W9Q8"/>
<evidence type="ECO:0000313" key="2">
    <source>
        <dbReference type="EMBL" id="KYB24644.1"/>
    </source>
</evidence>
<evidence type="ECO:0000256" key="1">
    <source>
        <dbReference type="SAM" id="MobiDB-lite"/>
    </source>
</evidence>
<reference evidence="2 3" key="2">
    <citation type="journal article" date="2010" name="Nucleic Acids Res.">
        <title>BeetleBase in 2010: revisions to provide comprehensive genomic information for Tribolium castaneum.</title>
        <authorList>
            <person name="Kim H.S."/>
            <person name="Murphy T."/>
            <person name="Xia J."/>
            <person name="Caragea D."/>
            <person name="Park Y."/>
            <person name="Beeman R.W."/>
            <person name="Lorenzen M.D."/>
            <person name="Butcher S."/>
            <person name="Manak J.R."/>
            <person name="Brown S.J."/>
        </authorList>
    </citation>
    <scope>NUCLEOTIDE SEQUENCE [LARGE SCALE GENOMIC DNA]</scope>
    <source>
        <strain evidence="2 3">Georgia GA2</strain>
    </source>
</reference>
<accession>A0A139W9Q8</accession>
<keyword evidence="3" id="KW-1185">Reference proteome</keyword>